<evidence type="ECO:0008006" key="5">
    <source>
        <dbReference type="Google" id="ProtNLM"/>
    </source>
</evidence>
<gene>
    <name evidence="3" type="ORF">D0435_10920</name>
</gene>
<proteinExistence type="predicted"/>
<accession>A0A845QLY9</accession>
<evidence type="ECO:0000313" key="4">
    <source>
        <dbReference type="Proteomes" id="UP000446866"/>
    </source>
</evidence>
<dbReference type="Proteomes" id="UP000446866">
    <property type="component" value="Unassembled WGS sequence"/>
</dbReference>
<keyword evidence="4" id="KW-1185">Reference proteome</keyword>
<name>A0A845QLY9_9FIRM</name>
<dbReference type="Pfam" id="PF06810">
    <property type="entry name" value="Phage_scaffold"/>
    <property type="match status" value="1"/>
</dbReference>
<protein>
    <recommendedName>
        <fullName evidence="5">Phage minor structural protein GP20</fullName>
    </recommendedName>
</protein>
<feature type="region of interest" description="Disordered" evidence="2">
    <location>
        <begin position="142"/>
        <end position="171"/>
    </location>
</feature>
<dbReference type="RefSeq" id="WP_160202451.1">
    <property type="nucleotide sequence ID" value="NZ_QXWK01000020.1"/>
</dbReference>
<evidence type="ECO:0000256" key="2">
    <source>
        <dbReference type="SAM" id="MobiDB-lite"/>
    </source>
</evidence>
<dbReference type="EMBL" id="QXWK01000020">
    <property type="protein sequence ID" value="NBH62165.1"/>
    <property type="molecule type" value="Genomic_DNA"/>
</dbReference>
<evidence type="ECO:0000313" key="3">
    <source>
        <dbReference type="EMBL" id="NBH62165.1"/>
    </source>
</evidence>
<evidence type="ECO:0000256" key="1">
    <source>
        <dbReference type="SAM" id="Coils"/>
    </source>
</evidence>
<dbReference type="InterPro" id="IPR009636">
    <property type="entry name" value="SCAF"/>
</dbReference>
<dbReference type="AlphaFoldDB" id="A0A845QLY9"/>
<sequence length="200" mass="22212">MKRKYLEDLGLEKDVIDKIMEENGKDIEAAKGELEKITKERDDLKNTVSNRDKQLDELKKSVGSAEDLKKTIEQLQKDNQAIKVDAAIEKALTGAKAKNLTAVKALLKDLDKAELLDDGTIKGLDAQIKTLRSADDSKFLFEEEKKSKPNIRGAIPGEPGDGKPTPITKKGFDKMSYKERLNLYNTDKETYEALAGTAGE</sequence>
<organism evidence="3 4">
    <name type="scientific">Anaerotruncus colihominis</name>
    <dbReference type="NCBI Taxonomy" id="169435"/>
    <lineage>
        <taxon>Bacteria</taxon>
        <taxon>Bacillati</taxon>
        <taxon>Bacillota</taxon>
        <taxon>Clostridia</taxon>
        <taxon>Eubacteriales</taxon>
        <taxon>Oscillospiraceae</taxon>
        <taxon>Anaerotruncus</taxon>
    </lineage>
</organism>
<keyword evidence="1" id="KW-0175">Coiled coil</keyword>
<feature type="coiled-coil region" evidence="1">
    <location>
        <begin position="20"/>
        <end position="85"/>
    </location>
</feature>
<reference evidence="3 4" key="1">
    <citation type="submission" date="2018-08" db="EMBL/GenBank/DDBJ databases">
        <title>Murine metabolic-syndrome-specific gut microbial biobank.</title>
        <authorList>
            <person name="Liu C."/>
        </authorList>
    </citation>
    <scope>NUCLEOTIDE SEQUENCE [LARGE SCALE GENOMIC DNA]</scope>
    <source>
        <strain evidence="3 4">28</strain>
    </source>
</reference>
<comment type="caution">
    <text evidence="3">The sequence shown here is derived from an EMBL/GenBank/DDBJ whole genome shotgun (WGS) entry which is preliminary data.</text>
</comment>